<dbReference type="Proteomes" id="UP000315908">
    <property type="component" value="Unassembled WGS sequence"/>
</dbReference>
<dbReference type="AlphaFoldDB" id="A0A562MCA0"/>
<accession>A0A562MCA0</accession>
<name>A0A562MCA0_9SPHI</name>
<evidence type="ECO:0000313" key="1">
    <source>
        <dbReference type="EMBL" id="TWI17524.1"/>
    </source>
</evidence>
<dbReference type="RefSeq" id="WP_145328996.1">
    <property type="nucleotide sequence ID" value="NZ_VLKR01000021.1"/>
</dbReference>
<organism evidence="1 2">
    <name type="scientific">Sphingobacterium siyangense</name>
    <dbReference type="NCBI Taxonomy" id="459529"/>
    <lineage>
        <taxon>Bacteria</taxon>
        <taxon>Pseudomonadati</taxon>
        <taxon>Bacteroidota</taxon>
        <taxon>Sphingobacteriia</taxon>
        <taxon>Sphingobacteriales</taxon>
        <taxon>Sphingobacteriaceae</taxon>
        <taxon>Sphingobacterium</taxon>
    </lineage>
</organism>
<comment type="caution">
    <text evidence="1">The sequence shown here is derived from an EMBL/GenBank/DDBJ whole genome shotgun (WGS) entry which is preliminary data.</text>
</comment>
<dbReference type="OrthoDB" id="705523at2"/>
<dbReference type="EMBL" id="VLKR01000021">
    <property type="protein sequence ID" value="TWI17524.1"/>
    <property type="molecule type" value="Genomic_DNA"/>
</dbReference>
<dbReference type="PROSITE" id="PS51257">
    <property type="entry name" value="PROKAR_LIPOPROTEIN"/>
    <property type="match status" value="1"/>
</dbReference>
<reference evidence="1 2" key="1">
    <citation type="journal article" date="2015" name="Stand. Genomic Sci.">
        <title>Genomic Encyclopedia of Bacterial and Archaeal Type Strains, Phase III: the genomes of soil and plant-associated and newly described type strains.</title>
        <authorList>
            <person name="Whitman W.B."/>
            <person name="Woyke T."/>
            <person name="Klenk H.P."/>
            <person name="Zhou Y."/>
            <person name="Lilburn T.G."/>
            <person name="Beck B.J."/>
            <person name="De Vos P."/>
            <person name="Vandamme P."/>
            <person name="Eisen J.A."/>
            <person name="Garrity G."/>
            <person name="Hugenholtz P."/>
            <person name="Kyrpides N.C."/>
        </authorList>
    </citation>
    <scope>NUCLEOTIDE SEQUENCE [LARGE SCALE GENOMIC DNA]</scope>
    <source>
        <strain evidence="1 2">CGMCC 1.6855</strain>
    </source>
</reference>
<evidence type="ECO:0000313" key="2">
    <source>
        <dbReference type="Proteomes" id="UP000315908"/>
    </source>
</evidence>
<gene>
    <name evidence="1" type="ORF">IQ31_03670</name>
</gene>
<protein>
    <submittedName>
        <fullName evidence="1">Uncharacterized protein</fullName>
    </submittedName>
</protein>
<proteinExistence type="predicted"/>
<sequence>MKSYIFKTLLYLLGAVSVVSCKRNDPIGDLGETNGQYVAMLNVSYDINKPVFGDTLTVTASTWQRDDKISSLEMTETVVQKFGVNLTLQKGTVLNTNDLESSASTLVVTDTILNKVPWFSIKNDNDQLNAYFETVTNNYIVRAKYPFELNEGHYPNDNTLIENLKDVDFEVLKSILAYRIKADDYRLLYPDAPSTDFTSGGVYDLTQAGINNLKSTLTKKMLSIVLASCAKSGTFHVDIVTNVYTATGASRSVTRNFQTNL</sequence>